<protein>
    <submittedName>
        <fullName evidence="4">Response regulator</fullName>
    </submittedName>
</protein>
<sequence>MKARILLIEDNAQNRYLACFLLEHHGHEVTQAETGPEGLALAETLRPDLILLDIQLPGMDGHEVARRLKADGALRHIPVVAVTSYAMVGDREKCRQAGAEGYIEKPINPETFVAELARFLPGHSDRPA</sequence>
<reference evidence="4 5" key="1">
    <citation type="submission" date="2021-01" db="EMBL/GenBank/DDBJ databases">
        <title>Roseomonas sp. nov, a bacterium isolated from an oil production mixture in Yumen Oilfield.</title>
        <authorList>
            <person name="Wu D."/>
        </authorList>
    </citation>
    <scope>NUCLEOTIDE SEQUENCE [LARGE SCALE GENOMIC DNA]</scope>
    <source>
        <strain evidence="4 5">ROY-5-3</strain>
    </source>
</reference>
<feature type="domain" description="Response regulatory" evidence="3">
    <location>
        <begin position="4"/>
        <end position="120"/>
    </location>
</feature>
<evidence type="ECO:0000313" key="5">
    <source>
        <dbReference type="Proteomes" id="UP000689967"/>
    </source>
</evidence>
<dbReference type="PANTHER" id="PTHR45339">
    <property type="entry name" value="HYBRID SIGNAL TRANSDUCTION HISTIDINE KINASE J"/>
    <property type="match status" value="1"/>
</dbReference>
<name>A0ABS6H3A9_9PROT</name>
<dbReference type="EMBL" id="JAERQM010000001">
    <property type="protein sequence ID" value="MBU8543152.1"/>
    <property type="molecule type" value="Genomic_DNA"/>
</dbReference>
<evidence type="ECO:0000259" key="3">
    <source>
        <dbReference type="PROSITE" id="PS50110"/>
    </source>
</evidence>
<proteinExistence type="predicted"/>
<dbReference type="InterPro" id="IPR001789">
    <property type="entry name" value="Sig_transdc_resp-reg_receiver"/>
</dbReference>
<dbReference type="Pfam" id="PF00072">
    <property type="entry name" value="Response_reg"/>
    <property type="match status" value="1"/>
</dbReference>
<organism evidence="4 5">
    <name type="scientific">Falsiroseomonas oleicola</name>
    <dbReference type="NCBI Taxonomy" id="2801474"/>
    <lineage>
        <taxon>Bacteria</taxon>
        <taxon>Pseudomonadati</taxon>
        <taxon>Pseudomonadota</taxon>
        <taxon>Alphaproteobacteria</taxon>
        <taxon>Acetobacterales</taxon>
        <taxon>Roseomonadaceae</taxon>
        <taxon>Falsiroseomonas</taxon>
    </lineage>
</organism>
<dbReference type="SMART" id="SM00448">
    <property type="entry name" value="REC"/>
    <property type="match status" value="1"/>
</dbReference>
<keyword evidence="5" id="KW-1185">Reference proteome</keyword>
<dbReference type="PROSITE" id="PS50110">
    <property type="entry name" value="RESPONSE_REGULATORY"/>
    <property type="match status" value="1"/>
</dbReference>
<feature type="modified residue" description="4-aspartylphosphate" evidence="2">
    <location>
        <position position="53"/>
    </location>
</feature>
<dbReference type="RefSeq" id="WP_216873786.1">
    <property type="nucleotide sequence ID" value="NZ_JAERQM010000001.1"/>
</dbReference>
<dbReference type="PANTHER" id="PTHR45339:SF5">
    <property type="entry name" value="HISTIDINE KINASE"/>
    <property type="match status" value="1"/>
</dbReference>
<accession>A0ABS6H3A9</accession>
<dbReference type="Proteomes" id="UP000689967">
    <property type="component" value="Unassembled WGS sequence"/>
</dbReference>
<evidence type="ECO:0000256" key="1">
    <source>
        <dbReference type="ARBA" id="ARBA00022553"/>
    </source>
</evidence>
<comment type="caution">
    <text evidence="4">The sequence shown here is derived from an EMBL/GenBank/DDBJ whole genome shotgun (WGS) entry which is preliminary data.</text>
</comment>
<gene>
    <name evidence="4" type="ORF">JJQ90_05510</name>
</gene>
<evidence type="ECO:0000256" key="2">
    <source>
        <dbReference type="PROSITE-ProRule" id="PRU00169"/>
    </source>
</evidence>
<evidence type="ECO:0000313" key="4">
    <source>
        <dbReference type="EMBL" id="MBU8543152.1"/>
    </source>
</evidence>
<keyword evidence="1 2" id="KW-0597">Phosphoprotein</keyword>